<keyword evidence="1" id="KW-1133">Transmembrane helix</keyword>
<accession>A0A1A9VB65</accession>
<dbReference type="EnsemblMetazoa" id="GAUT031634-RA">
    <property type="protein sequence ID" value="GAUT031634-PA"/>
    <property type="gene ID" value="GAUT031634"/>
</dbReference>
<feature type="transmembrane region" description="Helical" evidence="1">
    <location>
        <begin position="85"/>
        <end position="102"/>
    </location>
</feature>
<name>A0A1A9VB65_GLOAU</name>
<evidence type="ECO:0000313" key="3">
    <source>
        <dbReference type="Proteomes" id="UP000078200"/>
    </source>
</evidence>
<keyword evidence="1" id="KW-0472">Membrane</keyword>
<dbReference type="AlphaFoldDB" id="A0A1A9VB65"/>
<dbReference type="VEuPathDB" id="VectorBase:GAUT031634"/>
<evidence type="ECO:0000313" key="2">
    <source>
        <dbReference type="EnsemblMetazoa" id="GAUT031634-PA"/>
    </source>
</evidence>
<proteinExistence type="predicted"/>
<reference evidence="2" key="1">
    <citation type="submission" date="2020-05" db="UniProtKB">
        <authorList>
            <consortium name="EnsemblMetazoa"/>
        </authorList>
    </citation>
    <scope>IDENTIFICATION</scope>
    <source>
        <strain evidence="2">TTRI</strain>
    </source>
</reference>
<organism evidence="2 3">
    <name type="scientific">Glossina austeni</name>
    <name type="common">Savannah tsetse fly</name>
    <dbReference type="NCBI Taxonomy" id="7395"/>
    <lineage>
        <taxon>Eukaryota</taxon>
        <taxon>Metazoa</taxon>
        <taxon>Ecdysozoa</taxon>
        <taxon>Arthropoda</taxon>
        <taxon>Hexapoda</taxon>
        <taxon>Insecta</taxon>
        <taxon>Pterygota</taxon>
        <taxon>Neoptera</taxon>
        <taxon>Endopterygota</taxon>
        <taxon>Diptera</taxon>
        <taxon>Brachycera</taxon>
        <taxon>Muscomorpha</taxon>
        <taxon>Hippoboscoidea</taxon>
        <taxon>Glossinidae</taxon>
        <taxon>Glossina</taxon>
    </lineage>
</organism>
<protein>
    <submittedName>
        <fullName evidence="2">Uncharacterized protein</fullName>
    </submittedName>
</protein>
<dbReference type="Proteomes" id="UP000078200">
    <property type="component" value="Unassembled WGS sequence"/>
</dbReference>
<keyword evidence="1" id="KW-0812">Transmembrane</keyword>
<sequence>MATNGGWLAMEQKLALEQSKTRAPHKVYILCVGSLIKIEYNRFYCCDYGREKNFRLPSSVRKCSTAHFTVVPKKPNHDQDDNNDVSWFLCGFLWILWLLVRAKNFFN</sequence>
<keyword evidence="3" id="KW-1185">Reference proteome</keyword>
<evidence type="ECO:0000256" key="1">
    <source>
        <dbReference type="SAM" id="Phobius"/>
    </source>
</evidence>